<accession>A0ACC0GQB9</accession>
<keyword evidence="2" id="KW-1185">Reference proteome</keyword>
<dbReference type="EMBL" id="CM045766">
    <property type="protein sequence ID" value="KAI8003422.1"/>
    <property type="molecule type" value="Genomic_DNA"/>
</dbReference>
<comment type="caution">
    <text evidence="1">The sequence shown here is derived from an EMBL/GenBank/DDBJ whole genome shotgun (WGS) entry which is preliminary data.</text>
</comment>
<organism evidence="1 2">
    <name type="scientific">Camellia lanceoleosa</name>
    <dbReference type="NCBI Taxonomy" id="1840588"/>
    <lineage>
        <taxon>Eukaryota</taxon>
        <taxon>Viridiplantae</taxon>
        <taxon>Streptophyta</taxon>
        <taxon>Embryophyta</taxon>
        <taxon>Tracheophyta</taxon>
        <taxon>Spermatophyta</taxon>
        <taxon>Magnoliopsida</taxon>
        <taxon>eudicotyledons</taxon>
        <taxon>Gunneridae</taxon>
        <taxon>Pentapetalae</taxon>
        <taxon>asterids</taxon>
        <taxon>Ericales</taxon>
        <taxon>Theaceae</taxon>
        <taxon>Camellia</taxon>
    </lineage>
</organism>
<name>A0ACC0GQB9_9ERIC</name>
<evidence type="ECO:0000313" key="1">
    <source>
        <dbReference type="EMBL" id="KAI8003422.1"/>
    </source>
</evidence>
<proteinExistence type="predicted"/>
<evidence type="ECO:0000313" key="2">
    <source>
        <dbReference type="Proteomes" id="UP001060215"/>
    </source>
</evidence>
<sequence>MASSLTSPLLLVGGVDKSVPNCYNPKTITKHSFLSFLSSKPLPPTPRVRVLKLRNKKKKSRGQEEKLIVRAAGAENMSTATTITEKLGIKIQKNPPESKLTQLGVRNWPKWGCPPSKFPWTYSSKETCYLLKGKVKVYPDGSDEAVEIGAGDFVEFPKGMSCTWDVSETVDKHYNFE</sequence>
<protein>
    <submittedName>
        <fullName evidence="1">Uncharacterized protein</fullName>
    </submittedName>
</protein>
<reference evidence="1 2" key="1">
    <citation type="journal article" date="2022" name="Plant J.">
        <title>Chromosome-level genome of Camellia lanceoleosa provides a valuable resource for understanding genome evolution and self-incompatibility.</title>
        <authorList>
            <person name="Gong W."/>
            <person name="Xiao S."/>
            <person name="Wang L."/>
            <person name="Liao Z."/>
            <person name="Chang Y."/>
            <person name="Mo W."/>
            <person name="Hu G."/>
            <person name="Li W."/>
            <person name="Zhao G."/>
            <person name="Zhu H."/>
            <person name="Hu X."/>
            <person name="Ji K."/>
            <person name="Xiang X."/>
            <person name="Song Q."/>
            <person name="Yuan D."/>
            <person name="Jin S."/>
            <person name="Zhang L."/>
        </authorList>
    </citation>
    <scope>NUCLEOTIDE SEQUENCE [LARGE SCALE GENOMIC DNA]</scope>
    <source>
        <strain evidence="1">SQ_2022a</strain>
    </source>
</reference>
<dbReference type="Proteomes" id="UP001060215">
    <property type="component" value="Chromosome 9"/>
</dbReference>
<gene>
    <name evidence="1" type="ORF">LOK49_LG08G01915</name>
</gene>